<feature type="compositionally biased region" description="Basic residues" evidence="2">
    <location>
        <begin position="1"/>
        <end position="15"/>
    </location>
</feature>
<comment type="similarity">
    <text evidence="1">Belongs to the small heat shock protein (HSP20) family.</text>
</comment>
<feature type="region of interest" description="Disordered" evidence="2">
    <location>
        <begin position="1"/>
        <end position="28"/>
    </location>
</feature>
<dbReference type="OrthoDB" id="1431247at2759"/>
<evidence type="ECO:0000313" key="5">
    <source>
        <dbReference type="Proteomes" id="UP000518752"/>
    </source>
</evidence>
<organism evidence="4 5">
    <name type="scientific">Collybiopsis confluens</name>
    <dbReference type="NCBI Taxonomy" id="2823264"/>
    <lineage>
        <taxon>Eukaryota</taxon>
        <taxon>Fungi</taxon>
        <taxon>Dikarya</taxon>
        <taxon>Basidiomycota</taxon>
        <taxon>Agaricomycotina</taxon>
        <taxon>Agaricomycetes</taxon>
        <taxon>Agaricomycetidae</taxon>
        <taxon>Agaricales</taxon>
        <taxon>Marasmiineae</taxon>
        <taxon>Omphalotaceae</taxon>
        <taxon>Collybiopsis</taxon>
    </lineage>
</organism>
<evidence type="ECO:0000256" key="2">
    <source>
        <dbReference type="SAM" id="MobiDB-lite"/>
    </source>
</evidence>
<proteinExistence type="inferred from homology"/>
<dbReference type="CDD" id="cd06464">
    <property type="entry name" value="ACD_sHsps-like"/>
    <property type="match status" value="1"/>
</dbReference>
<dbReference type="AlphaFoldDB" id="A0A8H5MGC9"/>
<comment type="caution">
    <text evidence="4">The sequence shown here is derived from an EMBL/GenBank/DDBJ whole genome shotgun (WGS) entry which is preliminary data.</text>
</comment>
<dbReference type="EMBL" id="JAACJN010000004">
    <property type="protein sequence ID" value="KAF5392889.1"/>
    <property type="molecule type" value="Genomic_DNA"/>
</dbReference>
<feature type="domain" description="SHSP" evidence="3">
    <location>
        <begin position="108"/>
        <end position="224"/>
    </location>
</feature>
<dbReference type="InterPro" id="IPR002068">
    <property type="entry name" value="A-crystallin/Hsp20_dom"/>
</dbReference>
<feature type="compositionally biased region" description="Low complexity" evidence="2">
    <location>
        <begin position="54"/>
        <end position="64"/>
    </location>
</feature>
<sequence>MLFKTSHSKPSFHRVFHPESAQRSSGGTNVPFLEIKFAEYIKTPLQHTTGFFHSPTSMSPTSTSKVESSRDHDASHHHRPLGNTALEAAVHRRIKQLIKADKLRLVNPSTGKYRPRLDLYDDPTLELVTATIEIPGIKREDLTLNIDAGFLVVRGQRNRPRLRHLDERSLPSNPSAYADIVAAGDTDADDQDARPQYRVLELRYGDFERRIPLPPGTQVSVPLI</sequence>
<evidence type="ECO:0000259" key="3">
    <source>
        <dbReference type="PROSITE" id="PS01031"/>
    </source>
</evidence>
<feature type="region of interest" description="Disordered" evidence="2">
    <location>
        <begin position="51"/>
        <end position="82"/>
    </location>
</feature>
<evidence type="ECO:0000256" key="1">
    <source>
        <dbReference type="PROSITE-ProRule" id="PRU00285"/>
    </source>
</evidence>
<dbReference type="Proteomes" id="UP000518752">
    <property type="component" value="Unassembled WGS sequence"/>
</dbReference>
<dbReference type="InterPro" id="IPR008978">
    <property type="entry name" value="HSP20-like_chaperone"/>
</dbReference>
<name>A0A8H5MGC9_9AGAR</name>
<gene>
    <name evidence="4" type="ORF">D9757_000803</name>
</gene>
<accession>A0A8H5MGC9</accession>
<dbReference type="SUPFAM" id="SSF49764">
    <property type="entry name" value="HSP20-like chaperones"/>
    <property type="match status" value="1"/>
</dbReference>
<dbReference type="PROSITE" id="PS01031">
    <property type="entry name" value="SHSP"/>
    <property type="match status" value="1"/>
</dbReference>
<protein>
    <recommendedName>
        <fullName evidence="3">SHSP domain-containing protein</fullName>
    </recommendedName>
</protein>
<reference evidence="4 5" key="1">
    <citation type="journal article" date="2020" name="ISME J.">
        <title>Uncovering the hidden diversity of litter-decomposition mechanisms in mushroom-forming fungi.</title>
        <authorList>
            <person name="Floudas D."/>
            <person name="Bentzer J."/>
            <person name="Ahren D."/>
            <person name="Johansson T."/>
            <person name="Persson P."/>
            <person name="Tunlid A."/>
        </authorList>
    </citation>
    <scope>NUCLEOTIDE SEQUENCE [LARGE SCALE GENOMIC DNA]</scope>
    <source>
        <strain evidence="4 5">CBS 406.79</strain>
    </source>
</reference>
<evidence type="ECO:0000313" key="4">
    <source>
        <dbReference type="EMBL" id="KAF5392889.1"/>
    </source>
</evidence>
<dbReference type="Gene3D" id="2.60.40.790">
    <property type="match status" value="1"/>
</dbReference>
<keyword evidence="5" id="KW-1185">Reference proteome</keyword>